<comment type="caution">
    <text evidence="2">The sequence shown here is derived from an EMBL/GenBank/DDBJ whole genome shotgun (WGS) entry which is preliminary data.</text>
</comment>
<evidence type="ECO:0000256" key="1">
    <source>
        <dbReference type="SAM" id="MobiDB-lite"/>
    </source>
</evidence>
<dbReference type="OrthoDB" id="3929857at2759"/>
<feature type="region of interest" description="Disordered" evidence="1">
    <location>
        <begin position="197"/>
        <end position="216"/>
    </location>
</feature>
<evidence type="ECO:0000313" key="2">
    <source>
        <dbReference type="EMBL" id="TID27885.1"/>
    </source>
</evidence>
<feature type="compositionally biased region" description="Polar residues" evidence="1">
    <location>
        <begin position="85"/>
        <end position="102"/>
    </location>
</feature>
<name>A0A4Z1PEF3_9PEZI</name>
<feature type="region of interest" description="Disordered" evidence="1">
    <location>
        <begin position="369"/>
        <end position="429"/>
    </location>
</feature>
<feature type="region of interest" description="Disordered" evidence="1">
    <location>
        <begin position="85"/>
        <end position="104"/>
    </location>
</feature>
<dbReference type="Proteomes" id="UP000298493">
    <property type="component" value="Unassembled WGS sequence"/>
</dbReference>
<evidence type="ECO:0000313" key="3">
    <source>
        <dbReference type="Proteomes" id="UP000298493"/>
    </source>
</evidence>
<keyword evidence="3" id="KW-1185">Reference proteome</keyword>
<reference evidence="2 3" key="1">
    <citation type="submission" date="2019-04" db="EMBL/GenBank/DDBJ databases">
        <title>High contiguity whole genome sequence and gene annotation resource for two Venturia nashicola isolates.</title>
        <authorList>
            <person name="Prokchorchik M."/>
            <person name="Won K."/>
            <person name="Lee Y."/>
            <person name="Choi E.D."/>
            <person name="Segonzac C."/>
            <person name="Sohn K.H."/>
        </authorList>
    </citation>
    <scope>NUCLEOTIDE SEQUENCE [LARGE SCALE GENOMIC DNA]</scope>
    <source>
        <strain evidence="2 3">PRI2</strain>
    </source>
</reference>
<protein>
    <submittedName>
        <fullName evidence="2">Uncharacterized protein</fullName>
    </submittedName>
</protein>
<accession>A0A4Z1PEF3</accession>
<organism evidence="2 3">
    <name type="scientific">Venturia nashicola</name>
    <dbReference type="NCBI Taxonomy" id="86259"/>
    <lineage>
        <taxon>Eukaryota</taxon>
        <taxon>Fungi</taxon>
        <taxon>Dikarya</taxon>
        <taxon>Ascomycota</taxon>
        <taxon>Pezizomycotina</taxon>
        <taxon>Dothideomycetes</taxon>
        <taxon>Pleosporomycetidae</taxon>
        <taxon>Venturiales</taxon>
        <taxon>Venturiaceae</taxon>
        <taxon>Venturia</taxon>
    </lineage>
</organism>
<proteinExistence type="predicted"/>
<sequence>MANNSIVSKVRKILHVKPSTTAGSLFAKEHKEKKCVKAKLRKLGHRLRLRGLPTSKSLTQVGIIDPEPAGRVAVDLCQEAITSRNISPSTEQSYKRQSSPGSNVDPLGEVLAQALTVYQRLSVPAENHNSNILKFCANEERRLTAVDSTINPIPQLLRNQGPTELAVTNHIPRNMVRFRATASSEQESRELQDMVEFGITPPGSPPESEDRNISTPRRHMVDESGADVLDGHPYFSTSRQATLVDNVLSRNSQIPTFGHSDAANYEAAHASIFFNATEAAKESTPKTNASDVFWNPKEEDVLAGKSVGKPSSGLWAKFAAAKYGVETSPDRDFAPEYELLSADKFQAARTELHDCLDQDDPSRLFSRRLESGYKTPNNKKLKSPNQIRFQDSGYVSPPKPDEEGPIDLRSPDASKEPIPPETTSKSDPTATVKILSLALIPSNISSSNLQPLSPNEIDNLTIEFANRAIKYLDLGLDYMAEQSNLELQAQRQDRKSVFNDQIPVGISDILSRVALMRPHFQGTPAVSRTRDFEAPAAAIKVDDHTFLNLPEAEKGCVLRIGVGKDGRVAYYLNLMVPARGVDDGMEELTIVSQIDVTSVVKRLALQEHNARPKAAKSTKALVIESDEWFEQALHSEGVWKKRALIDSDKDCSEKSLGPPSRQTRRLLAFFLKLGSEHQECAVFAGKKPLGWEDIHWQTSWVTRDVHENEDDENPMYEKSVDERMWSQIQYKMDDDWESFVWRDTISWGKESEQRRAYFIPMADRWSVGEEEREKWWLMFLSDLDEDAWRMERFV</sequence>
<gene>
    <name evidence="2" type="ORF">E6O75_ATG00652</name>
</gene>
<dbReference type="AlphaFoldDB" id="A0A4Z1PEF3"/>
<dbReference type="EMBL" id="SNSC02000001">
    <property type="protein sequence ID" value="TID27885.1"/>
    <property type="molecule type" value="Genomic_DNA"/>
</dbReference>